<accession>A0A4R6TW55</accession>
<evidence type="ECO:0000256" key="5">
    <source>
        <dbReference type="ARBA" id="ARBA00093765"/>
    </source>
</evidence>
<dbReference type="Proteomes" id="UP000295632">
    <property type="component" value="Unassembled WGS sequence"/>
</dbReference>
<keyword evidence="9" id="KW-1185">Reference proteome</keyword>
<keyword evidence="2" id="KW-0963">Cytoplasm</keyword>
<evidence type="ECO:0000313" key="8">
    <source>
        <dbReference type="EMBL" id="TDQ36942.1"/>
    </source>
</evidence>
<comment type="similarity">
    <text evidence="6">Belongs to the bacillales FliT family.</text>
</comment>
<reference evidence="8 9" key="1">
    <citation type="submission" date="2019-03" db="EMBL/GenBank/DDBJ databases">
        <title>Genomic Encyclopedia of Type Strains, Phase IV (KMG-IV): sequencing the most valuable type-strain genomes for metagenomic binning, comparative biology and taxonomic classification.</title>
        <authorList>
            <person name="Goeker M."/>
        </authorList>
    </citation>
    <scope>NUCLEOTIDE SEQUENCE [LARGE SCALE GENOMIC DNA]</scope>
    <source>
        <strain evidence="8 9">DSM 28697</strain>
    </source>
</reference>
<name>A0A4R6TW55_9BACI</name>
<dbReference type="InterPro" id="IPR008622">
    <property type="entry name" value="FliT"/>
</dbReference>
<evidence type="ECO:0000256" key="1">
    <source>
        <dbReference type="ARBA" id="ARBA00004514"/>
    </source>
</evidence>
<comment type="subcellular location">
    <subcellularLocation>
        <location evidence="1">Cytoplasm</location>
        <location evidence="1">Cytosol</location>
    </subcellularLocation>
</comment>
<keyword evidence="4" id="KW-0143">Chaperone</keyword>
<comment type="function">
    <text evidence="5">May act as an export chaperone for the filament capping protein FliD.</text>
</comment>
<protein>
    <recommendedName>
        <fullName evidence="7">Flagellar protein FliT</fullName>
    </recommendedName>
</protein>
<evidence type="ECO:0000313" key="9">
    <source>
        <dbReference type="Proteomes" id="UP000295632"/>
    </source>
</evidence>
<keyword evidence="3" id="KW-1005">Bacterial flagellum biogenesis</keyword>
<evidence type="ECO:0000256" key="6">
    <source>
        <dbReference type="ARBA" id="ARBA00093785"/>
    </source>
</evidence>
<sequence length="111" mass="13264">MTVYNLTQDLLRVVERTVKEDRREVMMEHVVRLMDERESAMMELSPPFTKKEQELGQKIQQMNTVIQEQLQSHLTNVQHDLRKVKRQRTNEKTYASPYETAVDGAFFDHRK</sequence>
<evidence type="ECO:0000256" key="7">
    <source>
        <dbReference type="ARBA" id="ARBA00093797"/>
    </source>
</evidence>
<comment type="caution">
    <text evidence="8">The sequence shown here is derived from an EMBL/GenBank/DDBJ whole genome shotgun (WGS) entry which is preliminary data.</text>
</comment>
<evidence type="ECO:0000256" key="2">
    <source>
        <dbReference type="ARBA" id="ARBA00022490"/>
    </source>
</evidence>
<dbReference type="Pfam" id="PF05400">
    <property type="entry name" value="FliT"/>
    <property type="match status" value="1"/>
</dbReference>
<proteinExistence type="inferred from homology"/>
<dbReference type="AlphaFoldDB" id="A0A4R6TW55"/>
<organism evidence="8 9">
    <name type="scientific">Aureibacillus halotolerans</name>
    <dbReference type="NCBI Taxonomy" id="1508390"/>
    <lineage>
        <taxon>Bacteria</taxon>
        <taxon>Bacillati</taxon>
        <taxon>Bacillota</taxon>
        <taxon>Bacilli</taxon>
        <taxon>Bacillales</taxon>
        <taxon>Bacillaceae</taxon>
        <taxon>Aureibacillus</taxon>
    </lineage>
</organism>
<dbReference type="EMBL" id="SNYJ01000015">
    <property type="protein sequence ID" value="TDQ36942.1"/>
    <property type="molecule type" value="Genomic_DNA"/>
</dbReference>
<evidence type="ECO:0000256" key="4">
    <source>
        <dbReference type="ARBA" id="ARBA00023186"/>
    </source>
</evidence>
<evidence type="ECO:0000256" key="3">
    <source>
        <dbReference type="ARBA" id="ARBA00022795"/>
    </source>
</evidence>
<gene>
    <name evidence="8" type="ORF">EV213_11535</name>
</gene>